<keyword evidence="3" id="KW-0813">Transport</keyword>
<feature type="transmembrane region" description="Helical" evidence="8">
    <location>
        <begin position="88"/>
        <end position="106"/>
    </location>
</feature>
<evidence type="ECO:0000313" key="9">
    <source>
        <dbReference type="EMBL" id="CAJ1503976.1"/>
    </source>
</evidence>
<dbReference type="InterPro" id="IPR051629">
    <property type="entry name" value="Sulfite_efflux_TDT"/>
</dbReference>
<feature type="transmembrane region" description="Helical" evidence="8">
    <location>
        <begin position="181"/>
        <end position="209"/>
    </location>
</feature>
<dbReference type="PANTHER" id="PTHR31686:SF1">
    <property type="entry name" value="SULFITE EFFLUX PUMP SSU1"/>
    <property type="match status" value="1"/>
</dbReference>
<evidence type="ECO:0000256" key="6">
    <source>
        <dbReference type="ARBA" id="ARBA00022989"/>
    </source>
</evidence>
<keyword evidence="7 8" id="KW-0472">Membrane</keyword>
<feature type="transmembrane region" description="Helical" evidence="8">
    <location>
        <begin position="152"/>
        <end position="169"/>
    </location>
</feature>
<proteinExistence type="inferred from homology"/>
<dbReference type="Pfam" id="PF03595">
    <property type="entry name" value="SLAC1"/>
    <property type="match status" value="1"/>
</dbReference>
<evidence type="ECO:0000256" key="1">
    <source>
        <dbReference type="ARBA" id="ARBA00004651"/>
    </source>
</evidence>
<accession>A0ABN9NFV4</accession>
<organism evidence="9 10">
    <name type="scientific">[Mycobacterium] holstebronense</name>
    <dbReference type="NCBI Taxonomy" id="3064288"/>
    <lineage>
        <taxon>Bacteria</taxon>
        <taxon>Bacillati</taxon>
        <taxon>Actinomycetota</taxon>
        <taxon>Actinomycetes</taxon>
        <taxon>Mycobacteriales</taxon>
        <taxon>Mycobacteriaceae</taxon>
        <taxon>Mycolicibacterium</taxon>
    </lineage>
</organism>
<dbReference type="PANTHER" id="PTHR31686">
    <property type="match status" value="1"/>
</dbReference>
<evidence type="ECO:0000256" key="8">
    <source>
        <dbReference type="SAM" id="Phobius"/>
    </source>
</evidence>
<dbReference type="Gene3D" id="1.50.10.150">
    <property type="entry name" value="Voltage-dependent anion channel"/>
    <property type="match status" value="1"/>
</dbReference>
<dbReference type="InterPro" id="IPR038665">
    <property type="entry name" value="Voltage-dep_anion_channel_sf"/>
</dbReference>
<dbReference type="CDD" id="cd09319">
    <property type="entry name" value="TDT_like_1"/>
    <property type="match status" value="1"/>
</dbReference>
<dbReference type="EMBL" id="OY726398">
    <property type="protein sequence ID" value="CAJ1503976.1"/>
    <property type="molecule type" value="Genomic_DNA"/>
</dbReference>
<evidence type="ECO:0000256" key="4">
    <source>
        <dbReference type="ARBA" id="ARBA00022475"/>
    </source>
</evidence>
<keyword evidence="5 8" id="KW-0812">Transmembrane</keyword>
<reference evidence="9 10" key="1">
    <citation type="submission" date="2023-08" db="EMBL/GenBank/DDBJ databases">
        <authorList>
            <person name="Folkvardsen B D."/>
            <person name="Norman A."/>
        </authorList>
    </citation>
    <scope>NUCLEOTIDE SEQUENCE [LARGE SCALE GENOMIC DNA]</scope>
    <source>
        <strain evidence="9 10">Mu0102</strain>
    </source>
</reference>
<name>A0ABN9NFV4_9MYCO</name>
<sequence length="399" mass="42855">MGTQTGATVPATGTREAIRTLNPGYFALVMASGMVSTAMYHQKSQWVSVLLLWVTVLSYLVLIVVSTVRVVAYRREFLADLYDSGRAFGLFTFVSATNVLGARLVIDGHSTVAVGLLVVSTLTWLVLGYLIPWTAVLGTSERPVVRRANGTWFIWVVASQSIAVLAAVLEVEVSEPWRQSLALLAVASWSVGVFLYGAAGIFVALRLLLYPLLPEDLVPQYWVAMGATAITVLAGAHIVEMAEAPMVHATRGLIAGTSVMFWAFGTWLIPPMIAAGVWRHVVHRVPLRYEAPWWSVIFPLGMYGVGSHYLGQADHLPIVYYIGSVESWIALAAWTVVFVLMLHHLAVTLGPGRSAKLTGGGSPDPGAVGAEEVQIGHVEAQRQPGAAAHLGVTGNPGDH</sequence>
<comment type="subcellular location">
    <subcellularLocation>
        <location evidence="1">Cell membrane</location>
        <topology evidence="1">Multi-pass membrane protein</topology>
    </subcellularLocation>
</comment>
<dbReference type="InterPro" id="IPR004695">
    <property type="entry name" value="SLAC1/Mae1/Ssu1/TehA"/>
</dbReference>
<keyword evidence="6 8" id="KW-1133">Transmembrane helix</keyword>
<evidence type="ECO:0000313" key="10">
    <source>
        <dbReference type="Proteomes" id="UP001190464"/>
    </source>
</evidence>
<feature type="transmembrane region" description="Helical" evidence="8">
    <location>
        <begin position="221"/>
        <end position="240"/>
    </location>
</feature>
<feature type="transmembrane region" description="Helical" evidence="8">
    <location>
        <begin position="23"/>
        <end position="40"/>
    </location>
</feature>
<dbReference type="RefSeq" id="WP_308486799.1">
    <property type="nucleotide sequence ID" value="NZ_OY726398.1"/>
</dbReference>
<feature type="transmembrane region" description="Helical" evidence="8">
    <location>
        <begin position="113"/>
        <end position="132"/>
    </location>
</feature>
<evidence type="ECO:0000256" key="3">
    <source>
        <dbReference type="ARBA" id="ARBA00022448"/>
    </source>
</evidence>
<evidence type="ECO:0000256" key="5">
    <source>
        <dbReference type="ARBA" id="ARBA00022692"/>
    </source>
</evidence>
<gene>
    <name evidence="9" type="ORF">MU0102_002128</name>
</gene>
<evidence type="ECO:0000256" key="7">
    <source>
        <dbReference type="ARBA" id="ARBA00023136"/>
    </source>
</evidence>
<dbReference type="Proteomes" id="UP001190464">
    <property type="component" value="Chromosome"/>
</dbReference>
<keyword evidence="4" id="KW-1003">Cell membrane</keyword>
<feature type="transmembrane region" description="Helical" evidence="8">
    <location>
        <begin position="293"/>
        <end position="311"/>
    </location>
</feature>
<protein>
    <submittedName>
        <fullName evidence="9">Tellurite resistance/C4-dicarboxylate transporter family protein</fullName>
    </submittedName>
</protein>
<feature type="transmembrane region" description="Helical" evidence="8">
    <location>
        <begin position="47"/>
        <end position="68"/>
    </location>
</feature>
<feature type="transmembrane region" description="Helical" evidence="8">
    <location>
        <begin position="318"/>
        <end position="342"/>
    </location>
</feature>
<feature type="transmembrane region" description="Helical" evidence="8">
    <location>
        <begin position="252"/>
        <end position="273"/>
    </location>
</feature>
<comment type="similarity">
    <text evidence="2">Belongs to the tellurite-resistance/dicarboxylate transporter (TDT) family.</text>
</comment>
<evidence type="ECO:0000256" key="2">
    <source>
        <dbReference type="ARBA" id="ARBA00008566"/>
    </source>
</evidence>
<keyword evidence="10" id="KW-1185">Reference proteome</keyword>